<name>A0A0F9ISY7_9ZZZZ</name>
<dbReference type="AlphaFoldDB" id="A0A0F9ISY7"/>
<accession>A0A0F9ISY7</accession>
<evidence type="ECO:0000313" key="1">
    <source>
        <dbReference type="EMBL" id="KKM23054.1"/>
    </source>
</evidence>
<evidence type="ECO:0008006" key="2">
    <source>
        <dbReference type="Google" id="ProtNLM"/>
    </source>
</evidence>
<dbReference type="EMBL" id="LAZR01013206">
    <property type="protein sequence ID" value="KKM23054.1"/>
    <property type="molecule type" value="Genomic_DNA"/>
</dbReference>
<comment type="caution">
    <text evidence="1">The sequence shown here is derived from an EMBL/GenBank/DDBJ whole genome shotgun (WGS) entry which is preliminary data.</text>
</comment>
<protein>
    <recommendedName>
        <fullName evidence="2">SIR2-like domain-containing protein</fullName>
    </recommendedName>
</protein>
<gene>
    <name evidence="1" type="ORF">LCGC14_1619050</name>
</gene>
<reference evidence="1" key="1">
    <citation type="journal article" date="2015" name="Nature">
        <title>Complex archaea that bridge the gap between prokaryotes and eukaryotes.</title>
        <authorList>
            <person name="Spang A."/>
            <person name="Saw J.H."/>
            <person name="Jorgensen S.L."/>
            <person name="Zaremba-Niedzwiedzka K."/>
            <person name="Martijn J."/>
            <person name="Lind A.E."/>
            <person name="van Eijk R."/>
            <person name="Schleper C."/>
            <person name="Guy L."/>
            <person name="Ettema T.J."/>
        </authorList>
    </citation>
    <scope>NUCLEOTIDE SEQUENCE</scope>
</reference>
<sequence>MIETPTVLILGAGASIDFGYPPGKLLYKSIVGELGNPRCKFCQFLREARFSDDEMRQFGESLRYSGLDSVDAFLEHRAEFTKIGKAAIAEVLIRKEATRDLFGDPLNGNWYKYLFQRLDTSFDQFGNNKLGVVTFNYDRSLEQFLCVALQNRHGKGERDCAEQLSRIPIVHVHGVLGGLPWQQNLPYRREYAPEATTRDKRQSADMLKIIHEGTDEDAAFREARELLAGATHIYFLGFGYNPTNIRRLQLHGLPGGHTIRGSTRGLTEDECNDAEQAMSEGMPGNRLHEVRLVPEDWNVLEFLRNVESVH</sequence>
<proteinExistence type="predicted"/>
<organism evidence="1">
    <name type="scientific">marine sediment metagenome</name>
    <dbReference type="NCBI Taxonomy" id="412755"/>
    <lineage>
        <taxon>unclassified sequences</taxon>
        <taxon>metagenomes</taxon>
        <taxon>ecological metagenomes</taxon>
    </lineage>
</organism>